<dbReference type="EMBL" id="JABTTQ020002858">
    <property type="protein sequence ID" value="KAK6121669.1"/>
    <property type="molecule type" value="Genomic_DNA"/>
</dbReference>
<sequence>MSMVKPGNCWEAVANGIAGDEEFDNILNILDFPMESLEDDGFVADWDISKSHCLGPIPSNVLIGPPVIPNRKSQYRASEVGPVAPVSFHDLIHRRRSGGGPLEAKDAMQRMWGPLSIGAFIPRISAAKAHVRPVSALSNSHKKVIEMRNKGKRPETEIEGEPPVSPQPEFVP</sequence>
<reference evidence="2 3" key="1">
    <citation type="journal article" date="2021" name="Comput. Struct. Biotechnol. J.">
        <title>De novo genome assembly of the potent medicinal plant Rehmannia glutinosa using nanopore technology.</title>
        <authorList>
            <person name="Ma L."/>
            <person name="Dong C."/>
            <person name="Song C."/>
            <person name="Wang X."/>
            <person name="Zheng X."/>
            <person name="Niu Y."/>
            <person name="Chen S."/>
            <person name="Feng W."/>
        </authorList>
    </citation>
    <scope>NUCLEOTIDE SEQUENCE [LARGE SCALE GENOMIC DNA]</scope>
    <source>
        <strain evidence="2">DH-2019</strain>
    </source>
</reference>
<evidence type="ECO:0000313" key="2">
    <source>
        <dbReference type="EMBL" id="KAK6121669.1"/>
    </source>
</evidence>
<comment type="caution">
    <text evidence="2">The sequence shown here is derived from an EMBL/GenBank/DDBJ whole genome shotgun (WGS) entry which is preliminary data.</text>
</comment>
<keyword evidence="3" id="KW-1185">Reference proteome</keyword>
<gene>
    <name evidence="2" type="ORF">DH2020_044596</name>
</gene>
<evidence type="ECO:0000256" key="1">
    <source>
        <dbReference type="SAM" id="MobiDB-lite"/>
    </source>
</evidence>
<feature type="compositionally biased region" description="Basic and acidic residues" evidence="1">
    <location>
        <begin position="147"/>
        <end position="156"/>
    </location>
</feature>
<name>A0ABR0UGH9_REHGL</name>
<organism evidence="2 3">
    <name type="scientific">Rehmannia glutinosa</name>
    <name type="common">Chinese foxglove</name>
    <dbReference type="NCBI Taxonomy" id="99300"/>
    <lineage>
        <taxon>Eukaryota</taxon>
        <taxon>Viridiplantae</taxon>
        <taxon>Streptophyta</taxon>
        <taxon>Embryophyta</taxon>
        <taxon>Tracheophyta</taxon>
        <taxon>Spermatophyta</taxon>
        <taxon>Magnoliopsida</taxon>
        <taxon>eudicotyledons</taxon>
        <taxon>Gunneridae</taxon>
        <taxon>Pentapetalae</taxon>
        <taxon>asterids</taxon>
        <taxon>lamiids</taxon>
        <taxon>Lamiales</taxon>
        <taxon>Orobanchaceae</taxon>
        <taxon>Rehmannieae</taxon>
        <taxon>Rehmannia</taxon>
    </lineage>
</organism>
<accession>A0ABR0UGH9</accession>
<feature type="compositionally biased region" description="Pro residues" evidence="1">
    <location>
        <begin position="163"/>
        <end position="172"/>
    </location>
</feature>
<proteinExistence type="predicted"/>
<feature type="region of interest" description="Disordered" evidence="1">
    <location>
        <begin position="147"/>
        <end position="172"/>
    </location>
</feature>
<evidence type="ECO:0000313" key="3">
    <source>
        <dbReference type="Proteomes" id="UP001318860"/>
    </source>
</evidence>
<protein>
    <submittedName>
        <fullName evidence="2">Uncharacterized protein</fullName>
    </submittedName>
</protein>
<dbReference type="Proteomes" id="UP001318860">
    <property type="component" value="Unassembled WGS sequence"/>
</dbReference>